<dbReference type="PANTHER" id="PTHR31118">
    <property type="entry name" value="CYCLASE-LIKE PROTEIN 2"/>
    <property type="match status" value="1"/>
</dbReference>
<dbReference type="InterPro" id="IPR037175">
    <property type="entry name" value="KFase_sf"/>
</dbReference>
<keyword evidence="2" id="KW-1185">Reference proteome</keyword>
<dbReference type="Gene3D" id="3.50.30.50">
    <property type="entry name" value="Putative cyclase"/>
    <property type="match status" value="1"/>
</dbReference>
<sequence length="243" mass="27034">MCDTAAKATGWRGWMKLDERPVGPALGPWIDLSHPLTEHMPTVSIFPAPRFWRLKQIPADPLNVTMMEMAVHSGTHVDAPRHFFADGPAFHEVPLDRLHGPGAVLNLEKEPDSVISAEDLANAKIRVEPGDIVVIHTGWWRYAGTPQYDRHPCLSVEAAQWLVEKRAKLLACDFATPDLPVHRRSPGFDWPVHHVLLGSGVLVSEHVTNHAELADRRAEFMFLALNISESDGAPARVLARRLS</sequence>
<dbReference type="Pfam" id="PF04199">
    <property type="entry name" value="Cyclase"/>
    <property type="match status" value="1"/>
</dbReference>
<dbReference type="GO" id="GO:0019441">
    <property type="term" value="P:L-tryptophan catabolic process to kynurenine"/>
    <property type="evidence" value="ECO:0007669"/>
    <property type="project" value="InterPro"/>
</dbReference>
<dbReference type="OrthoDB" id="9777007at2"/>
<dbReference type="KEGG" id="hadh:FRZ61_48980"/>
<dbReference type="GO" id="GO:0004061">
    <property type="term" value="F:arylformamidase activity"/>
    <property type="evidence" value="ECO:0007669"/>
    <property type="project" value="InterPro"/>
</dbReference>
<organism evidence="1 2">
    <name type="scientific">Hypericibacter adhaerens</name>
    <dbReference type="NCBI Taxonomy" id="2602016"/>
    <lineage>
        <taxon>Bacteria</taxon>
        <taxon>Pseudomonadati</taxon>
        <taxon>Pseudomonadota</taxon>
        <taxon>Alphaproteobacteria</taxon>
        <taxon>Rhodospirillales</taxon>
        <taxon>Dongiaceae</taxon>
        <taxon>Hypericibacter</taxon>
    </lineage>
</organism>
<reference evidence="1 2" key="1">
    <citation type="submission" date="2019-08" db="EMBL/GenBank/DDBJ databases">
        <title>Hyperibacter terrae gen. nov., sp. nov. and Hyperibacter viscosus sp. nov., two new members in the family Rhodospirillaceae isolated from the rhizosphere of Hypericum perforatum.</title>
        <authorList>
            <person name="Noviana Z."/>
        </authorList>
    </citation>
    <scope>NUCLEOTIDE SEQUENCE [LARGE SCALE GENOMIC DNA]</scope>
    <source>
        <strain evidence="1 2">R5959</strain>
    </source>
</reference>
<accession>A0A5J6N7D1</accession>
<gene>
    <name evidence="1" type="ORF">FRZ61_48980</name>
</gene>
<name>A0A5J6N7D1_9PROT</name>
<dbReference type="InterPro" id="IPR007325">
    <property type="entry name" value="KFase/CYL"/>
</dbReference>
<dbReference type="Proteomes" id="UP000325797">
    <property type="component" value="Chromosome"/>
</dbReference>
<dbReference type="AlphaFoldDB" id="A0A5J6N7D1"/>
<dbReference type="RefSeq" id="WP_151120240.1">
    <property type="nucleotide sequence ID" value="NZ_CP042582.1"/>
</dbReference>
<dbReference type="EMBL" id="CP042582">
    <property type="protein sequence ID" value="QEX24955.1"/>
    <property type="molecule type" value="Genomic_DNA"/>
</dbReference>
<protein>
    <submittedName>
        <fullName evidence="1">Cyclase</fullName>
    </submittedName>
</protein>
<dbReference type="PANTHER" id="PTHR31118:SF32">
    <property type="entry name" value="KYNURENINE FORMAMIDASE"/>
    <property type="match status" value="1"/>
</dbReference>
<evidence type="ECO:0000313" key="2">
    <source>
        <dbReference type="Proteomes" id="UP000325797"/>
    </source>
</evidence>
<dbReference type="SUPFAM" id="SSF102198">
    <property type="entry name" value="Putative cyclase"/>
    <property type="match status" value="1"/>
</dbReference>
<proteinExistence type="predicted"/>
<evidence type="ECO:0000313" key="1">
    <source>
        <dbReference type="EMBL" id="QEX24955.1"/>
    </source>
</evidence>